<proteinExistence type="predicted"/>
<sequence>MMQAITRQHQSKTLLMRNQQRQQPGQYSNHQMQQVQHKQIKIETGILIRIQTDQKEACKAQNSSRNTATAALDTQLQQIPSPQQQKNRSRIHPTDFHSTDPADFHPSVPQTTLRLYQTIPPKNQSRNHLSRLKIDQNPGTPQLQSLI</sequence>
<comment type="caution">
    <text evidence="2">The sequence shown here is derived from an EMBL/GenBank/DDBJ whole genome shotgun (WGS) entry which is preliminary data.</text>
</comment>
<name>A0A4S4ETW0_CAMSN</name>
<reference evidence="2 3" key="1">
    <citation type="journal article" date="2018" name="Proc. Natl. Acad. Sci. U.S.A.">
        <title>Draft genome sequence of Camellia sinensis var. sinensis provides insights into the evolution of the tea genome and tea quality.</title>
        <authorList>
            <person name="Wei C."/>
            <person name="Yang H."/>
            <person name="Wang S."/>
            <person name="Zhao J."/>
            <person name="Liu C."/>
            <person name="Gao L."/>
            <person name="Xia E."/>
            <person name="Lu Y."/>
            <person name="Tai Y."/>
            <person name="She G."/>
            <person name="Sun J."/>
            <person name="Cao H."/>
            <person name="Tong W."/>
            <person name="Gao Q."/>
            <person name="Li Y."/>
            <person name="Deng W."/>
            <person name="Jiang X."/>
            <person name="Wang W."/>
            <person name="Chen Q."/>
            <person name="Zhang S."/>
            <person name="Li H."/>
            <person name="Wu J."/>
            <person name="Wang P."/>
            <person name="Li P."/>
            <person name="Shi C."/>
            <person name="Zheng F."/>
            <person name="Jian J."/>
            <person name="Huang B."/>
            <person name="Shan D."/>
            <person name="Shi M."/>
            <person name="Fang C."/>
            <person name="Yue Y."/>
            <person name="Li F."/>
            <person name="Li D."/>
            <person name="Wei S."/>
            <person name="Han B."/>
            <person name="Jiang C."/>
            <person name="Yin Y."/>
            <person name="Xia T."/>
            <person name="Zhang Z."/>
            <person name="Bennetzen J.L."/>
            <person name="Zhao S."/>
            <person name="Wan X."/>
        </authorList>
    </citation>
    <scope>NUCLEOTIDE SEQUENCE [LARGE SCALE GENOMIC DNA]</scope>
    <source>
        <strain evidence="3">cv. Shuchazao</strain>
        <tissue evidence="2">Leaf</tissue>
    </source>
</reference>
<dbReference type="EMBL" id="SDRB02001993">
    <property type="protein sequence ID" value="THG20341.1"/>
    <property type="molecule type" value="Genomic_DNA"/>
</dbReference>
<evidence type="ECO:0000256" key="1">
    <source>
        <dbReference type="SAM" id="MobiDB-lite"/>
    </source>
</evidence>
<protein>
    <submittedName>
        <fullName evidence="2">Uncharacterized protein</fullName>
    </submittedName>
</protein>
<accession>A0A4S4ETW0</accession>
<feature type="compositionally biased region" description="Polar residues" evidence="1">
    <location>
        <begin position="108"/>
        <end position="127"/>
    </location>
</feature>
<keyword evidence="3" id="KW-1185">Reference proteome</keyword>
<evidence type="ECO:0000313" key="3">
    <source>
        <dbReference type="Proteomes" id="UP000306102"/>
    </source>
</evidence>
<evidence type="ECO:0000313" key="2">
    <source>
        <dbReference type="EMBL" id="THG20341.1"/>
    </source>
</evidence>
<feature type="compositionally biased region" description="Polar residues" evidence="1">
    <location>
        <begin position="137"/>
        <end position="147"/>
    </location>
</feature>
<gene>
    <name evidence="2" type="ORF">TEA_003681</name>
</gene>
<dbReference type="AlphaFoldDB" id="A0A4S4ETW0"/>
<feature type="compositionally biased region" description="Basic and acidic residues" evidence="1">
    <location>
        <begin position="92"/>
        <end position="103"/>
    </location>
</feature>
<feature type="compositionally biased region" description="Low complexity" evidence="1">
    <location>
        <begin position="75"/>
        <end position="85"/>
    </location>
</feature>
<dbReference type="Proteomes" id="UP000306102">
    <property type="component" value="Unassembled WGS sequence"/>
</dbReference>
<feature type="compositionally biased region" description="Polar residues" evidence="1">
    <location>
        <begin position="60"/>
        <end position="74"/>
    </location>
</feature>
<feature type="region of interest" description="Disordered" evidence="1">
    <location>
        <begin position="58"/>
        <end position="147"/>
    </location>
</feature>
<feature type="region of interest" description="Disordered" evidence="1">
    <location>
        <begin position="1"/>
        <end position="36"/>
    </location>
</feature>
<organism evidence="2 3">
    <name type="scientific">Camellia sinensis var. sinensis</name>
    <name type="common">China tea</name>
    <dbReference type="NCBI Taxonomy" id="542762"/>
    <lineage>
        <taxon>Eukaryota</taxon>
        <taxon>Viridiplantae</taxon>
        <taxon>Streptophyta</taxon>
        <taxon>Embryophyta</taxon>
        <taxon>Tracheophyta</taxon>
        <taxon>Spermatophyta</taxon>
        <taxon>Magnoliopsida</taxon>
        <taxon>eudicotyledons</taxon>
        <taxon>Gunneridae</taxon>
        <taxon>Pentapetalae</taxon>
        <taxon>asterids</taxon>
        <taxon>Ericales</taxon>
        <taxon>Theaceae</taxon>
        <taxon>Camellia</taxon>
    </lineage>
</organism>